<accession>A0A1V3A2B5</accession>
<dbReference type="EMBL" id="MUZR01000002">
    <property type="protein sequence ID" value="OOC11527.1"/>
    <property type="molecule type" value="Genomic_DNA"/>
</dbReference>
<reference evidence="2 3" key="1">
    <citation type="submission" date="2017-02" db="EMBL/GenBank/DDBJ databases">
        <title>Genomic diversity within the haloalkaliphilic genus Thioalkalivibrio.</title>
        <authorList>
            <person name="Ahn A.-C."/>
            <person name="Meier-Kolthoff J."/>
            <person name="Overmars L."/>
            <person name="Richter M."/>
            <person name="Woyke T."/>
            <person name="Sorokin D.Y."/>
            <person name="Muyzer G."/>
        </authorList>
    </citation>
    <scope>NUCLEOTIDE SEQUENCE [LARGE SCALE GENOMIC DNA]</scope>
    <source>
        <strain evidence="2 3">HL17</strain>
    </source>
</reference>
<dbReference type="Gene3D" id="2.40.10.10">
    <property type="entry name" value="Trypsin-like serine proteases"/>
    <property type="match status" value="2"/>
</dbReference>
<comment type="caution">
    <text evidence="2">The sequence shown here is derived from an EMBL/GenBank/DDBJ whole genome shotgun (WGS) entry which is preliminary data.</text>
</comment>
<gene>
    <name evidence="2" type="ORF">B1A74_00390</name>
</gene>
<organism evidence="2 3">
    <name type="scientific">Thioalkalivibrio halophilus</name>
    <dbReference type="NCBI Taxonomy" id="252474"/>
    <lineage>
        <taxon>Bacteria</taxon>
        <taxon>Pseudomonadati</taxon>
        <taxon>Pseudomonadota</taxon>
        <taxon>Gammaproteobacteria</taxon>
        <taxon>Chromatiales</taxon>
        <taxon>Ectothiorhodospiraceae</taxon>
        <taxon>Thioalkalivibrio</taxon>
    </lineage>
</organism>
<keyword evidence="1" id="KW-0732">Signal</keyword>
<dbReference type="SUPFAM" id="SSF50494">
    <property type="entry name" value="Trypsin-like serine proteases"/>
    <property type="match status" value="1"/>
</dbReference>
<sequence>MALSAVWLVLAGLLLQPLQAETLPETVERVEGSVLGIATFQPTRSPRIEYLATGFVVDDGRLVVTNRHAVPESLNDDQRERLVVVSGQGRDTVIRNARVVAQSREHDLALLHIASPSLPALELGSSDSVRVGEEVAFTGYPIGMILGLYPATHRATIAAWTPMVIPARSSGELDARRIRALRDDPPMVFQLDGTAYPGNSGSPLYRKHDGKVIGVINQTFVQGGREAAVERPSGITYAIPAEQIRPLIREYHSSGQ</sequence>
<evidence type="ECO:0000256" key="1">
    <source>
        <dbReference type="SAM" id="SignalP"/>
    </source>
</evidence>
<dbReference type="Proteomes" id="UP000189177">
    <property type="component" value="Unassembled WGS sequence"/>
</dbReference>
<dbReference type="InterPro" id="IPR009003">
    <property type="entry name" value="Peptidase_S1_PA"/>
</dbReference>
<evidence type="ECO:0000313" key="2">
    <source>
        <dbReference type="EMBL" id="OOC11527.1"/>
    </source>
</evidence>
<evidence type="ECO:0000313" key="3">
    <source>
        <dbReference type="Proteomes" id="UP000189177"/>
    </source>
</evidence>
<dbReference type="PANTHER" id="PTHR43019">
    <property type="entry name" value="SERINE ENDOPROTEASE DEGS"/>
    <property type="match status" value="1"/>
</dbReference>
<protein>
    <submittedName>
        <fullName evidence="2">Serine protease</fullName>
    </submittedName>
</protein>
<name>A0A1V3A2B5_9GAMM</name>
<dbReference type="GO" id="GO:0006508">
    <property type="term" value="P:proteolysis"/>
    <property type="evidence" value="ECO:0007669"/>
    <property type="project" value="UniProtKB-KW"/>
</dbReference>
<feature type="chain" id="PRO_5010741464" evidence="1">
    <location>
        <begin position="21"/>
        <end position="256"/>
    </location>
</feature>
<proteinExistence type="predicted"/>
<dbReference type="InterPro" id="IPR043504">
    <property type="entry name" value="Peptidase_S1_PA_chymotrypsin"/>
</dbReference>
<dbReference type="STRING" id="252474.B1A74_00390"/>
<keyword evidence="3" id="KW-1185">Reference proteome</keyword>
<keyword evidence="2" id="KW-0378">Hydrolase</keyword>
<dbReference type="Pfam" id="PF13365">
    <property type="entry name" value="Trypsin_2"/>
    <property type="match status" value="1"/>
</dbReference>
<dbReference type="PANTHER" id="PTHR43019:SF23">
    <property type="entry name" value="PROTEASE DO-LIKE 5, CHLOROPLASTIC"/>
    <property type="match status" value="1"/>
</dbReference>
<keyword evidence="2" id="KW-0645">Protease</keyword>
<dbReference type="AlphaFoldDB" id="A0A1V3A2B5"/>
<dbReference type="GO" id="GO:0008233">
    <property type="term" value="F:peptidase activity"/>
    <property type="evidence" value="ECO:0007669"/>
    <property type="project" value="UniProtKB-KW"/>
</dbReference>
<feature type="signal peptide" evidence="1">
    <location>
        <begin position="1"/>
        <end position="20"/>
    </location>
</feature>